<dbReference type="Gene3D" id="2.40.30.200">
    <property type="match status" value="1"/>
</dbReference>
<dbReference type="InterPro" id="IPR008841">
    <property type="entry name" value="Siphovirus-type_tail_N"/>
</dbReference>
<dbReference type="EMBL" id="JANGAC010000001">
    <property type="protein sequence ID" value="MCQ4921565.1"/>
    <property type="molecule type" value="Genomic_DNA"/>
</dbReference>
<gene>
    <name evidence="3" type="ORF">NE686_00585</name>
</gene>
<dbReference type="Pfam" id="PF05709">
    <property type="entry name" value="Sipho_tail"/>
    <property type="match status" value="1"/>
</dbReference>
<feature type="domain" description="Siphovirus-type tail component C-terminal" evidence="2">
    <location>
        <begin position="183"/>
        <end position="290"/>
    </location>
</feature>
<dbReference type="Gene3D" id="2.60.120.860">
    <property type="match status" value="1"/>
</dbReference>
<sequence length="293" mass="33029">MEKVIFINSKGQSIQLGNDGPYVLTKIEGTGAVNANIQSQKSPYQDGVTYLGNTLEARSIPIEIMILGENGSDIAIKRNKLLQIFNPKLDQGRLIYEFGNIKREIKAISELAPVFPHAGTFNDTMQEGLIQLYCPDPFFKDVVETKEETAVWRGAFEFPLELVEEGIEMGYREPSLIVNIFNQGDVPCGMKIQFKALATAVNPLLFNVNTREYFKINKTMTAGEIITVTTHFQNKRVELNKNGVISNAFQYIRDYNITFLQLDVGDNLLRYDADEGIDNLEVTIHYTPQYLGV</sequence>
<dbReference type="Pfam" id="PF22768">
    <property type="entry name" value="SPP1_Dit"/>
    <property type="match status" value="1"/>
</dbReference>
<name>A0ABT1S520_9FIRM</name>
<feature type="domain" description="Siphovirus-type tail component RIFT-related" evidence="1">
    <location>
        <begin position="10"/>
        <end position="134"/>
    </location>
</feature>
<evidence type="ECO:0000259" key="1">
    <source>
        <dbReference type="Pfam" id="PF05709"/>
    </source>
</evidence>
<dbReference type="InterPro" id="IPR054738">
    <property type="entry name" value="Siphovirus-type_tail_C"/>
</dbReference>
<evidence type="ECO:0000259" key="2">
    <source>
        <dbReference type="Pfam" id="PF22768"/>
    </source>
</evidence>
<reference evidence="3 4" key="1">
    <citation type="submission" date="2022-06" db="EMBL/GenBank/DDBJ databases">
        <title>Isolation of gut microbiota from human fecal samples.</title>
        <authorList>
            <person name="Pamer E.G."/>
            <person name="Barat B."/>
            <person name="Waligurski E."/>
            <person name="Medina S."/>
            <person name="Paddock L."/>
            <person name="Mostad J."/>
        </authorList>
    </citation>
    <scope>NUCLEOTIDE SEQUENCE [LARGE SCALE GENOMIC DNA]</scope>
    <source>
        <strain evidence="3 4">DFI.7.95</strain>
    </source>
</reference>
<protein>
    <submittedName>
        <fullName evidence="3">Phage tail family protein</fullName>
    </submittedName>
</protein>
<evidence type="ECO:0000313" key="4">
    <source>
        <dbReference type="Proteomes" id="UP001524478"/>
    </source>
</evidence>
<dbReference type="RefSeq" id="WP_256310085.1">
    <property type="nucleotide sequence ID" value="NZ_JANGAC010000001.1"/>
</dbReference>
<proteinExistence type="predicted"/>
<evidence type="ECO:0000313" key="3">
    <source>
        <dbReference type="EMBL" id="MCQ4921565.1"/>
    </source>
</evidence>
<comment type="caution">
    <text evidence="3">The sequence shown here is derived from an EMBL/GenBank/DDBJ whole genome shotgun (WGS) entry which is preliminary data.</text>
</comment>
<organism evidence="3 4">
    <name type="scientific">Tissierella carlieri</name>
    <dbReference type="NCBI Taxonomy" id="689904"/>
    <lineage>
        <taxon>Bacteria</taxon>
        <taxon>Bacillati</taxon>
        <taxon>Bacillota</taxon>
        <taxon>Tissierellia</taxon>
        <taxon>Tissierellales</taxon>
        <taxon>Tissierellaceae</taxon>
        <taxon>Tissierella</taxon>
    </lineage>
</organism>
<dbReference type="Proteomes" id="UP001524478">
    <property type="component" value="Unassembled WGS sequence"/>
</dbReference>
<keyword evidence="4" id="KW-1185">Reference proteome</keyword>
<accession>A0ABT1S520</accession>